<gene>
    <name evidence="1" type="ORF">SCAZ3_08325</name>
</gene>
<dbReference type="AlphaFoldDB" id="A0AAV3FVA0"/>
<evidence type="ECO:0000313" key="1">
    <source>
        <dbReference type="EMBL" id="EIQ82352.1"/>
    </source>
</evidence>
<evidence type="ECO:0000313" key="2">
    <source>
        <dbReference type="Proteomes" id="UP000004423"/>
    </source>
</evidence>
<sequence>MSLIENLVEQHSLKYPVFQLLTAFIKQYDSLLDKIAQQRGKPIESYVKKPIRPILKGWLIRKVERFIF</sequence>
<dbReference type="Proteomes" id="UP000004423">
    <property type="component" value="Unassembled WGS sequence"/>
</dbReference>
<protein>
    <recommendedName>
        <fullName evidence="3">Transposase</fullName>
    </recommendedName>
</protein>
<organism evidence="1 2">
    <name type="scientific">Streptococcus canis FSL Z3-227</name>
    <dbReference type="NCBI Taxonomy" id="482234"/>
    <lineage>
        <taxon>Bacteria</taxon>
        <taxon>Bacillati</taxon>
        <taxon>Bacillota</taxon>
        <taxon>Bacilli</taxon>
        <taxon>Lactobacillales</taxon>
        <taxon>Streptococcaceae</taxon>
        <taxon>Streptococcus</taxon>
    </lineage>
</organism>
<accession>A0AAV3FVA0</accession>
<proteinExistence type="predicted"/>
<evidence type="ECO:0008006" key="3">
    <source>
        <dbReference type="Google" id="ProtNLM"/>
    </source>
</evidence>
<dbReference type="EMBL" id="AIDX01000001">
    <property type="protein sequence ID" value="EIQ82352.1"/>
    <property type="molecule type" value="Genomic_DNA"/>
</dbReference>
<reference evidence="1 2" key="1">
    <citation type="journal article" date="2012" name="PLoS ONE">
        <title>Gene Repertoire Evolution of Streptococcus pyogenes Inferred from Phylogenomic Analysis with Streptococcus canis and Streptococcus dysgalactiae.</title>
        <authorList>
            <person name="Lefebure T."/>
            <person name="Richards V.P."/>
            <person name="Lang P."/>
            <person name="Pavinski-Bitar P."/>
            <person name="Stanhope M.J."/>
        </authorList>
    </citation>
    <scope>NUCLEOTIDE SEQUENCE [LARGE SCALE GENOMIC DNA]</scope>
    <source>
        <strain evidence="1 2">FSL Z3-227</strain>
    </source>
</reference>
<name>A0AAV3FVA0_STRCB</name>
<comment type="caution">
    <text evidence="1">The sequence shown here is derived from an EMBL/GenBank/DDBJ whole genome shotgun (WGS) entry which is preliminary data.</text>
</comment>